<proteinExistence type="predicted"/>
<keyword evidence="9" id="KW-1185">Reference proteome</keyword>
<evidence type="ECO:0000256" key="5">
    <source>
        <dbReference type="SAM" id="MobiDB-lite"/>
    </source>
</evidence>
<dbReference type="EMBL" id="JAANAS010000039">
    <property type="protein sequence ID" value="NGZ89556.1"/>
    <property type="molecule type" value="Genomic_DNA"/>
</dbReference>
<keyword evidence="3 6" id="KW-1133">Transmembrane helix</keyword>
<dbReference type="GO" id="GO:0009306">
    <property type="term" value="P:protein secretion"/>
    <property type="evidence" value="ECO:0007669"/>
    <property type="project" value="InterPro"/>
</dbReference>
<gene>
    <name evidence="8" type="ORF">G7034_04745</name>
</gene>
<dbReference type="GO" id="GO:0005886">
    <property type="term" value="C:plasma membrane"/>
    <property type="evidence" value="ECO:0007669"/>
    <property type="project" value="InterPro"/>
</dbReference>
<accession>A0A967E6A4</accession>
<dbReference type="Pfam" id="PF04357">
    <property type="entry name" value="TamB"/>
    <property type="match status" value="1"/>
</dbReference>
<protein>
    <submittedName>
        <fullName evidence="8">Translocation/assembly module TamB</fullName>
    </submittedName>
</protein>
<evidence type="ECO:0000256" key="4">
    <source>
        <dbReference type="ARBA" id="ARBA00023136"/>
    </source>
</evidence>
<evidence type="ECO:0000256" key="3">
    <source>
        <dbReference type="ARBA" id="ARBA00022989"/>
    </source>
</evidence>
<feature type="region of interest" description="Disordered" evidence="5">
    <location>
        <begin position="1458"/>
        <end position="1492"/>
    </location>
</feature>
<evidence type="ECO:0000256" key="6">
    <source>
        <dbReference type="SAM" id="Phobius"/>
    </source>
</evidence>
<organism evidence="8 9">
    <name type="scientific">Psychroflexus maritimus</name>
    <dbReference type="NCBI Taxonomy" id="2714865"/>
    <lineage>
        <taxon>Bacteria</taxon>
        <taxon>Pseudomonadati</taxon>
        <taxon>Bacteroidota</taxon>
        <taxon>Flavobacteriia</taxon>
        <taxon>Flavobacteriales</taxon>
        <taxon>Flavobacteriaceae</taxon>
        <taxon>Psychroflexus</taxon>
    </lineage>
</organism>
<sequence length="1492" mass="169445">MLKKIVDILLRIIAGLFLLVFLLFIVFTIPAVQTFVAQELTLKVNRDYGTQIQIEKLKLGLDGKLQLKNVYVEDHQQDTLINFEQFQTSLLNVKSIFENDFNLSGGRFQNLTFKLTHYKGENLNNLDQFIRQIGIKKKDSLKKKKVFKLGLDYLLATDSRLVVKDFRKEQVDLVEVNQLNFNLKDLNVLGSDVSLQVLNLTGVTADGFVLENLKTNFHYTPTQMDLNKTYLQTDVSKLNADIQMNYAKNDLSDFTNQVKFKATIQNSEISTMDLSKIYNEFGYGQKIELKTKLEGSLNDFELYDLQLKGLTKTKVSTNQLNVQNLLDRDKNFILDGDFEKFTTDFIDLANLLPRLIGDYIPDELNRFGTMNFQGYAKVDQADLTTDLKVSSDVGKAYLKLNFKKLNQPKNVTYKGELIFEDIQLNRILLNEQLGLTSFDLMIDGRSFQIDNLNTFLEGELYNFTYRNYTYENIEVKGSLKDPIFNGEIKSKDENLKFNFKGLADLSERGNTYDFEAQIAYADLVKTNLFKQDSIAQLSGNLVMDIEGNSINNATGNLKFNNFKYSNSQGDFDFQDLYIDSNFEGDVRKIRLNAPEIIQGEINGIYQLTELPSMVREAIENLYFKQKQVEREFAYVDFELAIYDKIVEALFPEVRFDAGTNIDGSIVANENYFRINFNSPEIEAYGNLLKGINLQINNQDPLVNTIVSIDELKTSLYKIQDFSLINQTQNDTLFIRSQFKGGKQNQDLFDINLYQTSTNEEEVIVGFNPSEITYEQNKWEINKEKNNNNKLSLDRKLQNFKFDSISLSHKQATIQLNGLIKKENYKDLKIDLHEVELDKILPENKKLKVNGLLSGNLHYYQKDNLISTEAKTNIINFELNDYIYGDLSVLANGEDQFDNFDVEVNLTNPNQKEILSAKGEIFTKNESQEYNLAIKSDHLSLAPISPIGGDVINNIRGLAKANLKLNGALNQPVFNGKVHLTNAGLNVPYLNVDLNFLDEPIVNVIDNDFIFTDIDLEDTKYKTTGRLDGFIESNYFNDWELDLNISGDNLLVLDTQYKEGALYYGTAFITGNSEITGPTDELNINVNARTNENTVFKIPLDDSEFLSEANYIYFLTAEDKLAQKEGRSFQINDVKGIEMNFDLDLTEDAEVEIVVDKSSGSSLKGRGTGNLLIEVNTNGKFTMFGDFEVAEGIYDFKYAGIVNKKFNVQPGGTLTWNGDPFRANMDVQAIYKTQANPAMILENPSINRDIPVEVFINLNGELIQPDINFEIQYPNLSSIVKSELDYRIQGRENTEIQALSLVAQGTFYDIDGIGGQGAIAGNLVEGASSIMDGLLAEEDGKIKVGLDYTQAQRVPDQNQTGDRVGMSFQTQITDRVLINGRFGVPVGGTTESFIFGNVEVNILLNESGSLQANVFNRESDVQFVGEELAYTQGVGLSYAVDFNSFKELFEKILLKEEERKKKEEKRKNRKKSPENKTSVLPSHIRLPHENNRR</sequence>
<comment type="subcellular location">
    <subcellularLocation>
        <location evidence="1">Membrane</location>
        <topology evidence="1">Single-pass membrane protein</topology>
    </subcellularLocation>
</comment>
<dbReference type="InterPro" id="IPR007452">
    <property type="entry name" value="TamB_C"/>
</dbReference>
<dbReference type="Proteomes" id="UP000643701">
    <property type="component" value="Unassembled WGS sequence"/>
</dbReference>
<evidence type="ECO:0000313" key="8">
    <source>
        <dbReference type="EMBL" id="NGZ89556.1"/>
    </source>
</evidence>
<feature type="domain" description="Translocation and assembly module TamB C-terminal" evidence="7">
    <location>
        <begin position="1016"/>
        <end position="1441"/>
    </location>
</feature>
<reference evidence="8" key="1">
    <citation type="submission" date="2020-03" db="EMBL/GenBank/DDBJ databases">
        <title>Psychroflexus Maritimus sp. nov., isolate from marine sediment.</title>
        <authorList>
            <person name="Zhong Y.-L."/>
        </authorList>
    </citation>
    <scope>NUCLEOTIDE SEQUENCE</scope>
    <source>
        <strain evidence="8">C1</strain>
    </source>
</reference>
<feature type="transmembrane region" description="Helical" evidence="6">
    <location>
        <begin position="12"/>
        <end position="32"/>
    </location>
</feature>
<comment type="caution">
    <text evidence="8">The sequence shown here is derived from an EMBL/GenBank/DDBJ whole genome shotgun (WGS) entry which is preliminary data.</text>
</comment>
<name>A0A967E6A4_9FLAO</name>
<keyword evidence="2 6" id="KW-0812">Transmembrane</keyword>
<evidence type="ECO:0000256" key="1">
    <source>
        <dbReference type="ARBA" id="ARBA00004167"/>
    </source>
</evidence>
<evidence type="ECO:0000313" key="9">
    <source>
        <dbReference type="Proteomes" id="UP000643701"/>
    </source>
</evidence>
<keyword evidence="4 6" id="KW-0472">Membrane</keyword>
<evidence type="ECO:0000259" key="7">
    <source>
        <dbReference type="Pfam" id="PF04357"/>
    </source>
</evidence>
<evidence type="ECO:0000256" key="2">
    <source>
        <dbReference type="ARBA" id="ARBA00022692"/>
    </source>
</evidence>
<dbReference type="RefSeq" id="WP_166399819.1">
    <property type="nucleotide sequence ID" value="NZ_JAANAS010000039.1"/>
</dbReference>